<comment type="catalytic activity">
    <reaction evidence="1">
        <text>ATP + protein L-histidine = ADP + protein N-phospho-L-histidine.</text>
        <dbReference type="EC" id="2.7.13.3"/>
    </reaction>
</comment>
<feature type="transmembrane region" description="Helical" evidence="11">
    <location>
        <begin position="44"/>
        <end position="65"/>
    </location>
</feature>
<dbReference type="GO" id="GO:0005886">
    <property type="term" value="C:plasma membrane"/>
    <property type="evidence" value="ECO:0007669"/>
    <property type="project" value="UniProtKB-SubCell"/>
</dbReference>
<evidence type="ECO:0000256" key="9">
    <source>
        <dbReference type="ARBA" id="ARBA00023012"/>
    </source>
</evidence>
<dbReference type="GO" id="GO:0000155">
    <property type="term" value="F:phosphorelay sensor kinase activity"/>
    <property type="evidence" value="ECO:0007669"/>
    <property type="project" value="TreeGrafter"/>
</dbReference>
<dbReference type="PROSITE" id="PS50109">
    <property type="entry name" value="HIS_KIN"/>
    <property type="match status" value="1"/>
</dbReference>
<dbReference type="PANTHER" id="PTHR45453">
    <property type="entry name" value="PHOSPHATE REGULON SENSOR PROTEIN PHOR"/>
    <property type="match status" value="1"/>
</dbReference>
<dbReference type="RefSeq" id="WP_243647510.1">
    <property type="nucleotide sequence ID" value="NZ_SGXF01000001.1"/>
</dbReference>
<feature type="transmembrane region" description="Helical" evidence="11">
    <location>
        <begin position="21"/>
        <end position="38"/>
    </location>
</feature>
<dbReference type="InterPro" id="IPR036890">
    <property type="entry name" value="HATPase_C_sf"/>
</dbReference>
<dbReference type="InterPro" id="IPR050351">
    <property type="entry name" value="BphY/WalK/GraS-like"/>
</dbReference>
<dbReference type="EMBL" id="SGXF01000001">
    <property type="protein sequence ID" value="RZT03127.1"/>
    <property type="molecule type" value="Genomic_DNA"/>
</dbReference>
<gene>
    <name evidence="13" type="ORF">EV209_1262</name>
</gene>
<evidence type="ECO:0000256" key="8">
    <source>
        <dbReference type="ARBA" id="ARBA00022989"/>
    </source>
</evidence>
<evidence type="ECO:0000256" key="1">
    <source>
        <dbReference type="ARBA" id="ARBA00000085"/>
    </source>
</evidence>
<evidence type="ECO:0000256" key="10">
    <source>
        <dbReference type="ARBA" id="ARBA00023136"/>
    </source>
</evidence>
<evidence type="ECO:0000256" key="6">
    <source>
        <dbReference type="ARBA" id="ARBA00022692"/>
    </source>
</evidence>
<dbReference type="InterPro" id="IPR004358">
    <property type="entry name" value="Sig_transdc_His_kin-like_C"/>
</dbReference>
<sequence>MTDQNRLKLIYEYLRQHKKGLLLFFLFALIYAVVFSMYTLEAEAVLYSMALCLAAGGVICGLDFAKYVSRHKRMQELSAQISLGLRGLPEAQNLVEQDYEMLLKGLQDEKNRIATAADQERSDMLDYYTLWAHQIKTPIAAMRILLQQEDSDLSRELEAQLFQVSRYVEMVLSYLRLEGDTTDFMFGRHSLEELVRKEVRRYAPLFVRKRLGLDLKEMNVPVLTDEKWLRFVIGQVLSNSLKYTVRGKITIYAEGKTLVIEDTGIGIAPEDIPRLGQKGFTGANGRRDQKATGLGLYLCRQVLTKLGHSMAIFSEPGKGTQVRICLQEAKLRTE</sequence>
<evidence type="ECO:0000256" key="5">
    <source>
        <dbReference type="ARBA" id="ARBA00022679"/>
    </source>
</evidence>
<dbReference type="Pfam" id="PF02518">
    <property type="entry name" value="HATPase_c"/>
    <property type="match status" value="1"/>
</dbReference>
<evidence type="ECO:0000259" key="12">
    <source>
        <dbReference type="PROSITE" id="PS50109"/>
    </source>
</evidence>
<keyword evidence="14" id="KW-1185">Reference proteome</keyword>
<name>A0A4V2F8E4_9FIRM</name>
<dbReference type="InterPro" id="IPR003594">
    <property type="entry name" value="HATPase_dom"/>
</dbReference>
<evidence type="ECO:0000313" key="13">
    <source>
        <dbReference type="EMBL" id="RZT03127.1"/>
    </source>
</evidence>
<keyword evidence="7 13" id="KW-0418">Kinase</keyword>
<dbReference type="Proteomes" id="UP000292927">
    <property type="component" value="Unassembled WGS sequence"/>
</dbReference>
<keyword evidence="10 11" id="KW-0472">Membrane</keyword>
<evidence type="ECO:0000256" key="7">
    <source>
        <dbReference type="ARBA" id="ARBA00022777"/>
    </source>
</evidence>
<evidence type="ECO:0000313" key="14">
    <source>
        <dbReference type="Proteomes" id="UP000292927"/>
    </source>
</evidence>
<dbReference type="InterPro" id="IPR005467">
    <property type="entry name" value="His_kinase_dom"/>
</dbReference>
<comment type="subcellular location">
    <subcellularLocation>
        <location evidence="2">Cell membrane</location>
        <topology evidence="2">Multi-pass membrane protein</topology>
    </subcellularLocation>
</comment>
<evidence type="ECO:0000256" key="3">
    <source>
        <dbReference type="ARBA" id="ARBA00012438"/>
    </source>
</evidence>
<keyword evidence="4" id="KW-1003">Cell membrane</keyword>
<dbReference type="EC" id="2.7.13.3" evidence="3"/>
<keyword evidence="5" id="KW-0808">Transferase</keyword>
<organism evidence="13 14">
    <name type="scientific">Cuneatibacter caecimuris</name>
    <dbReference type="NCBI Taxonomy" id="1796618"/>
    <lineage>
        <taxon>Bacteria</taxon>
        <taxon>Bacillati</taxon>
        <taxon>Bacillota</taxon>
        <taxon>Clostridia</taxon>
        <taxon>Lachnospirales</taxon>
        <taxon>Lachnospiraceae</taxon>
        <taxon>Cuneatibacter</taxon>
    </lineage>
</organism>
<dbReference type="Gene3D" id="3.30.565.10">
    <property type="entry name" value="Histidine kinase-like ATPase, C-terminal domain"/>
    <property type="match status" value="1"/>
</dbReference>
<reference evidence="13 14" key="1">
    <citation type="submission" date="2019-02" db="EMBL/GenBank/DDBJ databases">
        <title>Genomic Encyclopedia of Type Strains, Phase IV (KMG-IV): sequencing the most valuable type-strain genomes for metagenomic binning, comparative biology and taxonomic classification.</title>
        <authorList>
            <person name="Goeker M."/>
        </authorList>
    </citation>
    <scope>NUCLEOTIDE SEQUENCE [LARGE SCALE GENOMIC DNA]</scope>
    <source>
        <strain evidence="13 14">DSM 29486</strain>
    </source>
</reference>
<accession>A0A4V2F8E4</accession>
<dbReference type="SUPFAM" id="SSF55874">
    <property type="entry name" value="ATPase domain of HSP90 chaperone/DNA topoisomerase II/histidine kinase"/>
    <property type="match status" value="1"/>
</dbReference>
<dbReference type="GO" id="GO:0016036">
    <property type="term" value="P:cellular response to phosphate starvation"/>
    <property type="evidence" value="ECO:0007669"/>
    <property type="project" value="TreeGrafter"/>
</dbReference>
<dbReference type="GO" id="GO:0004721">
    <property type="term" value="F:phosphoprotein phosphatase activity"/>
    <property type="evidence" value="ECO:0007669"/>
    <property type="project" value="TreeGrafter"/>
</dbReference>
<keyword evidence="9" id="KW-0902">Two-component regulatory system</keyword>
<keyword evidence="6 11" id="KW-0812">Transmembrane</keyword>
<keyword evidence="8 11" id="KW-1133">Transmembrane helix</keyword>
<dbReference type="SMART" id="SM00387">
    <property type="entry name" value="HATPase_c"/>
    <property type="match status" value="1"/>
</dbReference>
<dbReference type="PANTHER" id="PTHR45453:SF2">
    <property type="entry name" value="HISTIDINE KINASE"/>
    <property type="match status" value="1"/>
</dbReference>
<dbReference type="PRINTS" id="PR00344">
    <property type="entry name" value="BCTRLSENSOR"/>
</dbReference>
<protein>
    <recommendedName>
        <fullName evidence="3">histidine kinase</fullName>
        <ecNumber evidence="3">2.7.13.3</ecNumber>
    </recommendedName>
</protein>
<dbReference type="AlphaFoldDB" id="A0A4V2F8E4"/>
<comment type="caution">
    <text evidence="13">The sequence shown here is derived from an EMBL/GenBank/DDBJ whole genome shotgun (WGS) entry which is preliminary data.</text>
</comment>
<feature type="domain" description="Histidine kinase" evidence="12">
    <location>
        <begin position="130"/>
        <end position="330"/>
    </location>
</feature>
<proteinExistence type="predicted"/>
<evidence type="ECO:0000256" key="11">
    <source>
        <dbReference type="SAM" id="Phobius"/>
    </source>
</evidence>
<evidence type="ECO:0000256" key="2">
    <source>
        <dbReference type="ARBA" id="ARBA00004651"/>
    </source>
</evidence>
<evidence type="ECO:0000256" key="4">
    <source>
        <dbReference type="ARBA" id="ARBA00022475"/>
    </source>
</evidence>